<name>A0AA48HEW7_9RHOB</name>
<dbReference type="Proteomes" id="UP001337723">
    <property type="component" value="Chromosome"/>
</dbReference>
<protein>
    <submittedName>
        <fullName evidence="2">Universal stress protein</fullName>
    </submittedName>
</protein>
<evidence type="ECO:0000313" key="3">
    <source>
        <dbReference type="Proteomes" id="UP001337723"/>
    </source>
</evidence>
<dbReference type="Pfam" id="PF00582">
    <property type="entry name" value="Usp"/>
    <property type="match status" value="1"/>
</dbReference>
<accession>A0AA48HEW7</accession>
<gene>
    <name evidence="2" type="ORF">MACH21_26770</name>
</gene>
<dbReference type="Gene3D" id="3.40.50.12370">
    <property type="match status" value="1"/>
</dbReference>
<reference evidence="2 3" key="1">
    <citation type="submission" date="2023-01" db="EMBL/GenBank/DDBJ databases">
        <title>Complete genome sequence of Roseicyclus marinus strain Dej080120_10.</title>
        <authorList>
            <person name="Ueki S."/>
            <person name="Maruyama F."/>
        </authorList>
    </citation>
    <scope>NUCLEOTIDE SEQUENCE [LARGE SCALE GENOMIC DNA]</scope>
    <source>
        <strain evidence="2 3">Dej080120_10</strain>
    </source>
</reference>
<dbReference type="RefSeq" id="WP_338272450.1">
    <property type="nucleotide sequence ID" value="NZ_AP027266.1"/>
</dbReference>
<dbReference type="KEGG" id="rmai:MACH21_26770"/>
<dbReference type="EMBL" id="AP027266">
    <property type="protein sequence ID" value="BDW86500.1"/>
    <property type="molecule type" value="Genomic_DNA"/>
</dbReference>
<dbReference type="InterPro" id="IPR006016">
    <property type="entry name" value="UspA"/>
</dbReference>
<feature type="domain" description="UspA" evidence="1">
    <location>
        <begin position="151"/>
        <end position="271"/>
    </location>
</feature>
<dbReference type="CDD" id="cd00293">
    <property type="entry name" value="USP-like"/>
    <property type="match status" value="1"/>
</dbReference>
<organism evidence="2 3">
    <name type="scientific">Roseicyclus marinus</name>
    <dbReference type="NCBI Taxonomy" id="2161673"/>
    <lineage>
        <taxon>Bacteria</taxon>
        <taxon>Pseudomonadati</taxon>
        <taxon>Pseudomonadota</taxon>
        <taxon>Alphaproteobacteria</taxon>
        <taxon>Rhodobacterales</taxon>
        <taxon>Roseobacteraceae</taxon>
        <taxon>Roseicyclus</taxon>
    </lineage>
</organism>
<evidence type="ECO:0000313" key="2">
    <source>
        <dbReference type="EMBL" id="BDW86500.1"/>
    </source>
</evidence>
<dbReference type="SUPFAM" id="SSF52402">
    <property type="entry name" value="Adenine nucleotide alpha hydrolases-like"/>
    <property type="match status" value="2"/>
</dbReference>
<dbReference type="AlphaFoldDB" id="A0AA48HEW7"/>
<keyword evidence="3" id="KW-1185">Reference proteome</keyword>
<proteinExistence type="predicted"/>
<evidence type="ECO:0000259" key="1">
    <source>
        <dbReference type="Pfam" id="PF00582"/>
    </source>
</evidence>
<sequence length="275" mass="29755">MTHRTFLLVVFDKLEAAWLVDRAAETASGFNAHLTVLHPFAPLVFPAGIQSEPTVFSKMLDWEETESRAIRIKVEEALRRNALQGEYRAQDALFGAEAYLLHAARAADVVLVGATAERSPDERTLAHRLVREAGRPFLVLGRGASIAGPAQRILMGWNDTREATRAIHDAIGMTAPGAEVTLVSLHSAADEVSPMAGGLQDLAAALDRLGFRVTITDRPANPDARAAELLRCARDMDAELLVTGAFGHSQIYDFFIGAVTRHLLDGAPIPIFLSG</sequence>